<organism evidence="7 8">
    <name type="scientific">Novosphingobium resinovorum</name>
    <dbReference type="NCBI Taxonomy" id="158500"/>
    <lineage>
        <taxon>Bacteria</taxon>
        <taxon>Pseudomonadati</taxon>
        <taxon>Pseudomonadota</taxon>
        <taxon>Alphaproteobacteria</taxon>
        <taxon>Sphingomonadales</taxon>
        <taxon>Sphingomonadaceae</taxon>
        <taxon>Novosphingobium</taxon>
    </lineage>
</organism>
<name>A0A031JZ70_9SPHN</name>
<dbReference type="EMBL" id="JFYZ01000010">
    <property type="protein sequence ID" value="EZP82224.1"/>
    <property type="molecule type" value="Genomic_DNA"/>
</dbReference>
<accession>A0A031JZ70</accession>
<gene>
    <name evidence="7" type="ORF">BV97_02247</name>
</gene>
<proteinExistence type="predicted"/>
<feature type="transmembrane region" description="Helical" evidence="5">
    <location>
        <begin position="92"/>
        <end position="116"/>
    </location>
</feature>
<dbReference type="AlphaFoldDB" id="A0A031JZ70"/>
<evidence type="ECO:0000313" key="7">
    <source>
        <dbReference type="EMBL" id="EZP82224.1"/>
    </source>
</evidence>
<dbReference type="PATRIC" id="fig|158500.4.peg.2288"/>
<feature type="transmembrane region" description="Helical" evidence="5">
    <location>
        <begin position="32"/>
        <end position="52"/>
    </location>
</feature>
<evidence type="ECO:0000259" key="6">
    <source>
        <dbReference type="Pfam" id="PF04138"/>
    </source>
</evidence>
<evidence type="ECO:0000256" key="1">
    <source>
        <dbReference type="ARBA" id="ARBA00004141"/>
    </source>
</evidence>
<evidence type="ECO:0000256" key="3">
    <source>
        <dbReference type="ARBA" id="ARBA00022989"/>
    </source>
</evidence>
<comment type="caution">
    <text evidence="7">The sequence shown here is derived from an EMBL/GenBank/DDBJ whole genome shotgun (WGS) entry which is preliminary data.</text>
</comment>
<evidence type="ECO:0000256" key="5">
    <source>
        <dbReference type="SAM" id="Phobius"/>
    </source>
</evidence>
<protein>
    <submittedName>
        <fullName evidence="7">GtrA family protein</fullName>
    </submittedName>
</protein>
<feature type="transmembrane region" description="Helical" evidence="5">
    <location>
        <begin position="58"/>
        <end position="80"/>
    </location>
</feature>
<evidence type="ECO:0000256" key="2">
    <source>
        <dbReference type="ARBA" id="ARBA00022692"/>
    </source>
</evidence>
<evidence type="ECO:0000313" key="8">
    <source>
        <dbReference type="Proteomes" id="UP000024329"/>
    </source>
</evidence>
<dbReference type="eggNOG" id="COG2246">
    <property type="taxonomic scope" value="Bacteria"/>
</dbReference>
<dbReference type="Proteomes" id="UP000024329">
    <property type="component" value="Unassembled WGS sequence"/>
</dbReference>
<dbReference type="RefSeq" id="WP_036525757.1">
    <property type="nucleotide sequence ID" value="NZ_JFYZ01000010.1"/>
</dbReference>
<dbReference type="STRING" id="158500.BES08_12910"/>
<dbReference type="GO" id="GO:0016020">
    <property type="term" value="C:membrane"/>
    <property type="evidence" value="ECO:0007669"/>
    <property type="project" value="UniProtKB-SubCell"/>
</dbReference>
<feature type="transmembrane region" description="Helical" evidence="5">
    <location>
        <begin position="122"/>
        <end position="143"/>
    </location>
</feature>
<keyword evidence="3 5" id="KW-1133">Transmembrane helix</keyword>
<keyword evidence="2 5" id="KW-0812">Transmembrane</keyword>
<feature type="domain" description="GtrA/DPMS transmembrane" evidence="6">
    <location>
        <begin position="33"/>
        <end position="143"/>
    </location>
</feature>
<sequence length="148" mass="16233">MFHSPIVPGSLGAHPHYGLFSRHTAVLFVRNAVASCLCFAIDMALIWLMVSQLGIDKFVAVTLGFLFANSLNYGLARVWVFRESDRGIFTGYVYYLTNALVGLAVILGGFALLTTVFDAHYLLARVIVSLCSGTLVFILNATLNFHEV</sequence>
<comment type="subcellular location">
    <subcellularLocation>
        <location evidence="1">Membrane</location>
        <topology evidence="1">Multi-pass membrane protein</topology>
    </subcellularLocation>
</comment>
<reference evidence="7 8" key="1">
    <citation type="submission" date="2014-03" db="EMBL/GenBank/DDBJ databases">
        <title>Whole genome sequence of Novosphingobium resinovorum KF1.</title>
        <authorList>
            <person name="Gan H.M."/>
            <person name="Gan H.Y."/>
            <person name="Chew T.H."/>
            <person name="Savka M.A."/>
        </authorList>
    </citation>
    <scope>NUCLEOTIDE SEQUENCE [LARGE SCALE GENOMIC DNA]</scope>
    <source>
        <strain evidence="7 8">KF1</strain>
    </source>
</reference>
<evidence type="ECO:0000256" key="4">
    <source>
        <dbReference type="ARBA" id="ARBA00023136"/>
    </source>
</evidence>
<dbReference type="InterPro" id="IPR007267">
    <property type="entry name" value="GtrA_DPMS_TM"/>
</dbReference>
<dbReference type="GO" id="GO:0000271">
    <property type="term" value="P:polysaccharide biosynthetic process"/>
    <property type="evidence" value="ECO:0007669"/>
    <property type="project" value="InterPro"/>
</dbReference>
<dbReference type="Pfam" id="PF04138">
    <property type="entry name" value="GtrA_DPMS_TM"/>
    <property type="match status" value="1"/>
</dbReference>
<keyword evidence="4 5" id="KW-0472">Membrane</keyword>